<feature type="transmembrane region" description="Helical" evidence="1">
    <location>
        <begin position="33"/>
        <end position="64"/>
    </location>
</feature>
<dbReference type="AlphaFoldDB" id="A0A2S2FGX9"/>
<sequence length="132" mass="15103">MQPSDQQNLLTVLEQQRQQLQQVDRALKIVLPIAAFLLCVICANFNWQSTLGTFIMLLVAFYAVGIKKMNLYLWFAIITVYCLVDIYFSYSGFPSSAIGRQLGTMLTFTAILGYGRPYIDQWYLKSQGQNKL</sequence>
<feature type="transmembrane region" description="Helical" evidence="1">
    <location>
        <begin position="102"/>
        <end position="119"/>
    </location>
</feature>
<gene>
    <name evidence="2" type="ORF">DJ533_17505</name>
</gene>
<keyword evidence="1" id="KW-1133">Transmembrane helix</keyword>
<evidence type="ECO:0000313" key="3">
    <source>
        <dbReference type="Proteomes" id="UP000245977"/>
    </source>
</evidence>
<dbReference type="Proteomes" id="UP000245977">
    <property type="component" value="Chromosome"/>
</dbReference>
<keyword evidence="1" id="KW-0472">Membrane</keyword>
<organism evidence="2 3">
    <name type="scientific">Acinetobacter defluvii</name>
    <dbReference type="NCBI Taxonomy" id="1871111"/>
    <lineage>
        <taxon>Bacteria</taxon>
        <taxon>Pseudomonadati</taxon>
        <taxon>Pseudomonadota</taxon>
        <taxon>Gammaproteobacteria</taxon>
        <taxon>Moraxellales</taxon>
        <taxon>Moraxellaceae</taxon>
        <taxon>Acinetobacter</taxon>
    </lineage>
</organism>
<name>A0A2S2FGX9_9GAMM</name>
<accession>A0A2S2FGX9</accession>
<dbReference type="RefSeq" id="WP_065993799.1">
    <property type="nucleotide sequence ID" value="NZ_CP029397.2"/>
</dbReference>
<proteinExistence type="predicted"/>
<dbReference type="EMBL" id="CP029397">
    <property type="protein sequence ID" value="AWL30227.1"/>
    <property type="molecule type" value="Genomic_DNA"/>
</dbReference>
<keyword evidence="3" id="KW-1185">Reference proteome</keyword>
<dbReference type="OrthoDB" id="6700897at2"/>
<feature type="transmembrane region" description="Helical" evidence="1">
    <location>
        <begin position="71"/>
        <end position="90"/>
    </location>
</feature>
<reference evidence="2" key="1">
    <citation type="submission" date="2019-08" db="EMBL/GenBank/DDBJ databases">
        <title>The complete genome of Acinetobacter defluvii strain WCHAD010030.</title>
        <authorList>
            <person name="Hu Y."/>
            <person name="Qin J."/>
            <person name="Feng Y."/>
            <person name="Zong Z."/>
        </authorList>
    </citation>
    <scope>NUCLEOTIDE SEQUENCE</scope>
    <source>
        <strain evidence="2">WCHA30</strain>
    </source>
</reference>
<keyword evidence="1" id="KW-0812">Transmembrane</keyword>
<protein>
    <submittedName>
        <fullName evidence="2">Uncharacterized protein</fullName>
    </submittedName>
</protein>
<dbReference type="KEGG" id="adv:DJ533_17505"/>
<dbReference type="STRING" id="1871111.GCA_001704615_03096"/>
<evidence type="ECO:0000313" key="2">
    <source>
        <dbReference type="EMBL" id="AWL30227.1"/>
    </source>
</evidence>
<evidence type="ECO:0000256" key="1">
    <source>
        <dbReference type="SAM" id="Phobius"/>
    </source>
</evidence>